<organism evidence="13 14">
    <name type="scientific">Orchesella cincta</name>
    <name type="common">Springtail</name>
    <name type="synonym">Podura cincta</name>
    <dbReference type="NCBI Taxonomy" id="48709"/>
    <lineage>
        <taxon>Eukaryota</taxon>
        <taxon>Metazoa</taxon>
        <taxon>Ecdysozoa</taxon>
        <taxon>Arthropoda</taxon>
        <taxon>Hexapoda</taxon>
        <taxon>Collembola</taxon>
        <taxon>Entomobryomorpha</taxon>
        <taxon>Entomobryoidea</taxon>
        <taxon>Orchesellidae</taxon>
        <taxon>Orchesellinae</taxon>
        <taxon>Orchesella</taxon>
    </lineage>
</organism>
<comment type="similarity">
    <text evidence="4">Belongs to the snurportin family.</text>
</comment>
<gene>
    <name evidence="13" type="ORF">Ocin01_10196</name>
</gene>
<evidence type="ECO:0000256" key="8">
    <source>
        <dbReference type="ARBA" id="ARBA00022884"/>
    </source>
</evidence>
<dbReference type="AlphaFoldDB" id="A0A1D2MTP9"/>
<feature type="compositionally biased region" description="Basic residues" evidence="11">
    <location>
        <begin position="191"/>
        <end position="210"/>
    </location>
</feature>
<evidence type="ECO:0000313" key="13">
    <source>
        <dbReference type="EMBL" id="ODM96480.1"/>
    </source>
</evidence>
<dbReference type="EMBL" id="LJIJ01000536">
    <property type="protein sequence ID" value="ODM96480.1"/>
    <property type="molecule type" value="Genomic_DNA"/>
</dbReference>
<evidence type="ECO:0000259" key="12">
    <source>
        <dbReference type="PROSITE" id="PS51214"/>
    </source>
</evidence>
<evidence type="ECO:0000313" key="14">
    <source>
        <dbReference type="Proteomes" id="UP000094527"/>
    </source>
</evidence>
<dbReference type="OMA" id="RCLVISQ"/>
<proteinExistence type="inferred from homology"/>
<dbReference type="GO" id="GO:0006606">
    <property type="term" value="P:protein import into nucleus"/>
    <property type="evidence" value="ECO:0007669"/>
    <property type="project" value="InterPro"/>
</dbReference>
<dbReference type="PANTHER" id="PTHR13403">
    <property type="entry name" value="SNURPORTIN1 RNUT1 PROTEIN RNA, U TRANSPORTER 1"/>
    <property type="match status" value="1"/>
</dbReference>
<accession>A0A1D2MTP9</accession>
<name>A0A1D2MTP9_ORCCI</name>
<evidence type="ECO:0000256" key="1">
    <source>
        <dbReference type="ARBA" id="ARBA00003975"/>
    </source>
</evidence>
<feature type="region of interest" description="Disordered" evidence="11">
    <location>
        <begin position="27"/>
        <end position="83"/>
    </location>
</feature>
<dbReference type="InterPro" id="IPR017336">
    <property type="entry name" value="Snurportin-1"/>
</dbReference>
<reference evidence="13 14" key="1">
    <citation type="journal article" date="2016" name="Genome Biol. Evol.">
        <title>Gene Family Evolution Reflects Adaptation to Soil Environmental Stressors in the Genome of the Collembolan Orchesella cincta.</title>
        <authorList>
            <person name="Faddeeva-Vakhrusheva A."/>
            <person name="Derks M.F."/>
            <person name="Anvar S.Y."/>
            <person name="Agamennone V."/>
            <person name="Suring W."/>
            <person name="Smit S."/>
            <person name="van Straalen N.M."/>
            <person name="Roelofs D."/>
        </authorList>
    </citation>
    <scope>NUCLEOTIDE SEQUENCE [LARGE SCALE GENOMIC DNA]</scope>
    <source>
        <tissue evidence="13">Mixed pool</tissue>
    </source>
</reference>
<evidence type="ECO:0000256" key="7">
    <source>
        <dbReference type="ARBA" id="ARBA00022490"/>
    </source>
</evidence>
<dbReference type="GO" id="GO:0003723">
    <property type="term" value="F:RNA binding"/>
    <property type="evidence" value="ECO:0007669"/>
    <property type="project" value="UniProtKB-KW"/>
</dbReference>
<feature type="domain" description="IBB" evidence="12">
    <location>
        <begin position="85"/>
        <end position="149"/>
    </location>
</feature>
<dbReference type="PROSITE" id="PS51214">
    <property type="entry name" value="IBB"/>
    <property type="match status" value="1"/>
</dbReference>
<evidence type="ECO:0000256" key="4">
    <source>
        <dbReference type="ARBA" id="ARBA00007540"/>
    </source>
</evidence>
<evidence type="ECO:0000256" key="2">
    <source>
        <dbReference type="ARBA" id="ARBA00004123"/>
    </source>
</evidence>
<dbReference type="Gene3D" id="3.30.470.30">
    <property type="entry name" value="DNA ligase/mRNA capping enzyme"/>
    <property type="match status" value="1"/>
</dbReference>
<dbReference type="STRING" id="48709.A0A1D2MTP9"/>
<dbReference type="Pfam" id="PF21974">
    <property type="entry name" value="SPN1_m3Gcap_bd"/>
    <property type="match status" value="1"/>
</dbReference>
<dbReference type="GO" id="GO:0005737">
    <property type="term" value="C:cytoplasm"/>
    <property type="evidence" value="ECO:0007669"/>
    <property type="project" value="UniProtKB-SubCell"/>
</dbReference>
<keyword evidence="14" id="KW-1185">Reference proteome</keyword>
<keyword evidence="8" id="KW-0694">RNA-binding</keyword>
<keyword evidence="7" id="KW-0963">Cytoplasm</keyword>
<keyword evidence="6 10" id="KW-0813">Transport</keyword>
<dbReference type="PANTHER" id="PTHR13403:SF6">
    <property type="entry name" value="SNURPORTIN-1"/>
    <property type="match status" value="1"/>
</dbReference>
<feature type="non-terminal residue" evidence="13">
    <location>
        <position position="443"/>
    </location>
</feature>
<dbReference type="OrthoDB" id="10003593at2759"/>
<comment type="function">
    <text evidence="1">Functions as an U snRNP-specific nuclear import adapter. Involved in the trimethylguanosine (m3G)-cap-dependent nuclear import of U snRNPs. Binds specifically to the terminal m3G-cap U snRNAs.</text>
</comment>
<evidence type="ECO:0000256" key="10">
    <source>
        <dbReference type="PROSITE-ProRule" id="PRU00561"/>
    </source>
</evidence>
<sequence>MLSGMASSVDDVQNEILLECAGDSSRESGIMDSVLGDEIVEGNLPSEQETKNDDDFVGSGPAEDIEAAGQSTDKEQQKEDGEGESLCFIEGVSNAVVKEVRSSVKKQHGFDAGSSQQRRREHVLQLQRQRRDEILDKIRQLEDSAYSDSETEDEMDFVATVRKTSGHPTTLENISENTSGESMDTATTSTKSHRSIKKNRANNLNKRKRHRKPPCRVMLSEWLLERPEDFEEMWIGALCPVGKRCVVVATRGKTKIFSRTDEYLGSYKSLLPGGCAYYYGDTNVNRYRGVTILDCVWSQLSETFYVLDLICWNSHSCVNCDTDYRQFFLHSKFSENLELLERSKLNPFPFKPLPYFAAREMPLVMASSVLFPECVDGILLMHRETFYIPDTNPLCLWILPSQVEATLGVYVSPDLLARQGKVKNLNSRLKQIKDAKEMEINEG</sequence>
<evidence type="ECO:0000256" key="5">
    <source>
        <dbReference type="ARBA" id="ARBA00016034"/>
    </source>
</evidence>
<dbReference type="InterPro" id="IPR047857">
    <property type="entry name" value="Snurportin1_C"/>
</dbReference>
<evidence type="ECO:0000256" key="9">
    <source>
        <dbReference type="ARBA" id="ARBA00023242"/>
    </source>
</evidence>
<evidence type="ECO:0000256" key="11">
    <source>
        <dbReference type="SAM" id="MobiDB-lite"/>
    </source>
</evidence>
<feature type="compositionally biased region" description="Polar residues" evidence="11">
    <location>
        <begin position="166"/>
        <end position="190"/>
    </location>
</feature>
<protein>
    <recommendedName>
        <fullName evidence="5">Snurportin-1</fullName>
    </recommendedName>
</protein>
<comment type="caution">
    <text evidence="13">The sequence shown here is derived from an EMBL/GenBank/DDBJ whole genome shotgun (WGS) entry which is preliminary data.</text>
</comment>
<dbReference type="SUPFAM" id="SSF56091">
    <property type="entry name" value="DNA ligase/mRNA capping enzyme, catalytic domain"/>
    <property type="match status" value="1"/>
</dbReference>
<feature type="region of interest" description="Disordered" evidence="11">
    <location>
        <begin position="166"/>
        <end position="210"/>
    </location>
</feature>
<dbReference type="Proteomes" id="UP000094527">
    <property type="component" value="Unassembled WGS sequence"/>
</dbReference>
<keyword evidence="9" id="KW-0539">Nucleus</keyword>
<comment type="subcellular location">
    <subcellularLocation>
        <location evidence="3">Cytoplasm</location>
    </subcellularLocation>
    <subcellularLocation>
        <location evidence="2">Nucleus</location>
    </subcellularLocation>
</comment>
<dbReference type="GO" id="GO:0061608">
    <property type="term" value="F:nuclear import signal receptor activity"/>
    <property type="evidence" value="ECO:0007669"/>
    <property type="project" value="InterPro"/>
</dbReference>
<dbReference type="GO" id="GO:0061015">
    <property type="term" value="P:snRNA import into nucleus"/>
    <property type="evidence" value="ECO:0007669"/>
    <property type="project" value="InterPro"/>
</dbReference>
<dbReference type="GO" id="GO:0005634">
    <property type="term" value="C:nucleus"/>
    <property type="evidence" value="ECO:0007669"/>
    <property type="project" value="UniProtKB-SubCell"/>
</dbReference>
<evidence type="ECO:0000256" key="3">
    <source>
        <dbReference type="ARBA" id="ARBA00004496"/>
    </source>
</evidence>
<dbReference type="InterPro" id="IPR002652">
    <property type="entry name" value="Importin-a_IBB"/>
</dbReference>
<evidence type="ECO:0000256" key="6">
    <source>
        <dbReference type="ARBA" id="ARBA00022448"/>
    </source>
</evidence>
<dbReference type="CDD" id="cd09232">
    <property type="entry name" value="Snurportin-1_C"/>
    <property type="match status" value="1"/>
</dbReference>